<keyword evidence="3" id="KW-1185">Reference proteome</keyword>
<evidence type="ECO:0000313" key="3">
    <source>
        <dbReference type="Proteomes" id="UP000664534"/>
    </source>
</evidence>
<reference evidence="2" key="1">
    <citation type="submission" date="2021-03" db="EMBL/GenBank/DDBJ databases">
        <authorList>
            <person name="Tagirdzhanova G."/>
        </authorList>
    </citation>
    <scope>NUCLEOTIDE SEQUENCE</scope>
</reference>
<organism evidence="2 3">
    <name type="scientific">Imshaugia aleurites</name>
    <dbReference type="NCBI Taxonomy" id="172621"/>
    <lineage>
        <taxon>Eukaryota</taxon>
        <taxon>Fungi</taxon>
        <taxon>Dikarya</taxon>
        <taxon>Ascomycota</taxon>
        <taxon>Pezizomycotina</taxon>
        <taxon>Lecanoromycetes</taxon>
        <taxon>OSLEUM clade</taxon>
        <taxon>Lecanoromycetidae</taxon>
        <taxon>Lecanorales</taxon>
        <taxon>Lecanorineae</taxon>
        <taxon>Parmeliaceae</taxon>
        <taxon>Imshaugia</taxon>
    </lineage>
</organism>
<protein>
    <submittedName>
        <fullName evidence="2">Uncharacterized protein</fullName>
    </submittedName>
</protein>
<name>A0A8H3EIS7_9LECA</name>
<evidence type="ECO:0000313" key="2">
    <source>
        <dbReference type="EMBL" id="CAF9907931.1"/>
    </source>
</evidence>
<feature type="region of interest" description="Disordered" evidence="1">
    <location>
        <begin position="37"/>
        <end position="57"/>
    </location>
</feature>
<proteinExistence type="predicted"/>
<dbReference type="EMBL" id="CAJPDT010000004">
    <property type="protein sequence ID" value="CAF9907931.1"/>
    <property type="molecule type" value="Genomic_DNA"/>
</dbReference>
<evidence type="ECO:0000256" key="1">
    <source>
        <dbReference type="SAM" id="MobiDB-lite"/>
    </source>
</evidence>
<sequence>MNGTGRNGYAFDTLSTIAAAFGTVEIVPNAAYPFFEKDMGGVHESPRNSPRTEQNLPHFITQPQENVTQVGGNAMQEAQKVLPAMGLPQETVAVFDGYFNAANNM</sequence>
<feature type="compositionally biased region" description="Basic and acidic residues" evidence="1">
    <location>
        <begin position="37"/>
        <end position="46"/>
    </location>
</feature>
<dbReference type="Proteomes" id="UP000664534">
    <property type="component" value="Unassembled WGS sequence"/>
</dbReference>
<dbReference type="AlphaFoldDB" id="A0A8H3EIS7"/>
<accession>A0A8H3EIS7</accession>
<comment type="caution">
    <text evidence="2">The sequence shown here is derived from an EMBL/GenBank/DDBJ whole genome shotgun (WGS) entry which is preliminary data.</text>
</comment>
<feature type="compositionally biased region" description="Polar residues" evidence="1">
    <location>
        <begin position="47"/>
        <end position="57"/>
    </location>
</feature>
<gene>
    <name evidence="2" type="ORF">IMSHALPRED_006534</name>
</gene>